<sequence length="392" mass="42490">MRVATGLLRTASSMSVEGKMTAVLFAAMVAFPLTALVFWHSGAQQAVINFMVGFLVVGIILVVPLAKWLSQVIALRSIRELNAQCQLLKRGEYVLTEAPPDEEDGHDFANLKRNMHWMGHAIASRQRRLTTAMQSLAEARNQILESIDYASHIQAAFLPDEAELAAVLPDHFLLWLQRDVVGGDAYWVKPWGEGFFVGVIDCTGHGVPGAFMTLIVQSLLEKALVVGDTSPAGVLARTNALIKDALGQKGGDARSDDGMDCALCHIAPGSSRLVFAGANTPLYVVEAGAARRIRGDRCGLGHVRSPRDFVFSDVEVALSPGVRVCMATDGIVDQVGGPRRLPFGKSRLMRFLEDRADQPVGGLGEELLALVNAYQGEEPRRDDMTVLGFDVR</sequence>
<dbReference type="PANTHER" id="PTHR43156">
    <property type="entry name" value="STAGE II SPORULATION PROTEIN E-RELATED"/>
    <property type="match status" value="1"/>
</dbReference>
<evidence type="ECO:0000313" key="4">
    <source>
        <dbReference type="EMBL" id="MUM78694.1"/>
    </source>
</evidence>
<dbReference type="Proteomes" id="UP000461162">
    <property type="component" value="Unassembled WGS sequence"/>
</dbReference>
<dbReference type="AlphaFoldDB" id="A0A7K1KRI4"/>
<dbReference type="EMBL" id="WODC01000011">
    <property type="protein sequence ID" value="MUM78694.1"/>
    <property type="molecule type" value="Genomic_DNA"/>
</dbReference>
<comment type="caution">
    <text evidence="4">The sequence shown here is derived from an EMBL/GenBank/DDBJ whole genome shotgun (WGS) entry which is preliminary data.</text>
</comment>
<keyword evidence="1" id="KW-0378">Hydrolase</keyword>
<keyword evidence="2" id="KW-1133">Transmembrane helix</keyword>
<name>A0A7K1KRI4_9BACT</name>
<dbReference type="Pfam" id="PF07228">
    <property type="entry name" value="SpoIIE"/>
    <property type="match status" value="1"/>
</dbReference>
<feature type="transmembrane region" description="Helical" evidence="2">
    <location>
        <begin position="21"/>
        <end position="40"/>
    </location>
</feature>
<organism evidence="4 5">
    <name type="scientific">Pseudodesulfovibrio alkaliphilus</name>
    <dbReference type="NCBI Taxonomy" id="2661613"/>
    <lineage>
        <taxon>Bacteria</taxon>
        <taxon>Pseudomonadati</taxon>
        <taxon>Thermodesulfobacteriota</taxon>
        <taxon>Desulfovibrionia</taxon>
        <taxon>Desulfovibrionales</taxon>
        <taxon>Desulfovibrionaceae</taxon>
    </lineage>
</organism>
<accession>A0A7K1KRI4</accession>
<keyword evidence="2" id="KW-0812">Transmembrane</keyword>
<protein>
    <submittedName>
        <fullName evidence="4">SpoIIE family protein phosphatase</fullName>
    </submittedName>
</protein>
<reference evidence="4 5" key="1">
    <citation type="submission" date="2019-11" db="EMBL/GenBank/DDBJ databases">
        <title>Pseudodesulfovibrio alkaliphilus, sp. nov., an alkaliphilic sulfate-reducing bacteria from mud volcano of Taman peninsula, Russia.</title>
        <authorList>
            <person name="Frolova A."/>
            <person name="Merkel A.Y."/>
            <person name="Slobodkin A.I."/>
        </authorList>
    </citation>
    <scope>NUCLEOTIDE SEQUENCE [LARGE SCALE GENOMIC DNA]</scope>
    <source>
        <strain evidence="4 5">F-1</strain>
    </source>
</reference>
<feature type="domain" description="PPM-type phosphatase" evidence="3">
    <location>
        <begin position="164"/>
        <end position="391"/>
    </location>
</feature>
<dbReference type="PANTHER" id="PTHR43156:SF9">
    <property type="entry name" value="HAMP DOMAIN-CONTAINING PROTEIN"/>
    <property type="match status" value="1"/>
</dbReference>
<dbReference type="GO" id="GO:0016791">
    <property type="term" value="F:phosphatase activity"/>
    <property type="evidence" value="ECO:0007669"/>
    <property type="project" value="TreeGrafter"/>
</dbReference>
<dbReference type="InterPro" id="IPR052016">
    <property type="entry name" value="Bact_Sigma-Reg"/>
</dbReference>
<proteinExistence type="predicted"/>
<dbReference type="Gene3D" id="3.60.40.10">
    <property type="entry name" value="PPM-type phosphatase domain"/>
    <property type="match status" value="1"/>
</dbReference>
<evidence type="ECO:0000313" key="5">
    <source>
        <dbReference type="Proteomes" id="UP000461162"/>
    </source>
</evidence>
<evidence type="ECO:0000259" key="3">
    <source>
        <dbReference type="SMART" id="SM00331"/>
    </source>
</evidence>
<keyword evidence="2" id="KW-0472">Membrane</keyword>
<evidence type="ECO:0000256" key="2">
    <source>
        <dbReference type="SAM" id="Phobius"/>
    </source>
</evidence>
<feature type="transmembrane region" description="Helical" evidence="2">
    <location>
        <begin position="46"/>
        <end position="69"/>
    </location>
</feature>
<dbReference type="InterPro" id="IPR036457">
    <property type="entry name" value="PPM-type-like_dom_sf"/>
</dbReference>
<gene>
    <name evidence="4" type="ORF">GKC30_13720</name>
</gene>
<keyword evidence="5" id="KW-1185">Reference proteome</keyword>
<evidence type="ECO:0000256" key="1">
    <source>
        <dbReference type="ARBA" id="ARBA00022801"/>
    </source>
</evidence>
<dbReference type="SMART" id="SM00331">
    <property type="entry name" value="PP2C_SIG"/>
    <property type="match status" value="1"/>
</dbReference>
<dbReference type="InterPro" id="IPR001932">
    <property type="entry name" value="PPM-type_phosphatase-like_dom"/>
</dbReference>